<dbReference type="GO" id="GO:0003677">
    <property type="term" value="F:DNA binding"/>
    <property type="evidence" value="ECO:0007669"/>
    <property type="project" value="InterPro"/>
</dbReference>
<accession>A0A4Q9RDV6</accession>
<dbReference type="Proteomes" id="UP000292639">
    <property type="component" value="Unassembled WGS sequence"/>
</dbReference>
<organism evidence="1 2">
    <name type="scientific">Stutzerimonas kirkiae</name>
    <dbReference type="NCBI Taxonomy" id="2211392"/>
    <lineage>
        <taxon>Bacteria</taxon>
        <taxon>Pseudomonadati</taxon>
        <taxon>Pseudomonadota</taxon>
        <taxon>Gammaproteobacteria</taxon>
        <taxon>Pseudomonadales</taxon>
        <taxon>Pseudomonadaceae</taxon>
        <taxon>Stutzerimonas</taxon>
    </lineage>
</organism>
<keyword evidence="2" id="KW-1185">Reference proteome</keyword>
<evidence type="ECO:0000313" key="2">
    <source>
        <dbReference type="Proteomes" id="UP000292639"/>
    </source>
</evidence>
<reference evidence="1 2" key="1">
    <citation type="submission" date="2018-06" db="EMBL/GenBank/DDBJ databases">
        <title>Three novel Pseudomonas species isolated from symptomatic oak.</title>
        <authorList>
            <person name="Bueno-Gonzalez V."/>
            <person name="Brady C."/>
        </authorList>
    </citation>
    <scope>NUCLEOTIDE SEQUENCE [LARGE SCALE GENOMIC DNA]</scope>
    <source>
        <strain evidence="1 2">P17C</strain>
    </source>
</reference>
<proteinExistence type="predicted"/>
<evidence type="ECO:0000313" key="1">
    <source>
        <dbReference type="EMBL" id="TBU98243.1"/>
    </source>
</evidence>
<dbReference type="SUPFAM" id="SSF47413">
    <property type="entry name" value="lambda repressor-like DNA-binding domains"/>
    <property type="match status" value="1"/>
</dbReference>
<dbReference type="InterPro" id="IPR013430">
    <property type="entry name" value="Toxin_antidote_HigA"/>
</dbReference>
<comment type="caution">
    <text evidence="1">The sequence shown here is derived from an EMBL/GenBank/DDBJ whole genome shotgun (WGS) entry which is preliminary data.</text>
</comment>
<protein>
    <submittedName>
        <fullName evidence="1">Addiction module antidote protein, HigA family</fullName>
    </submittedName>
</protein>
<dbReference type="EMBL" id="QJUP01000005">
    <property type="protein sequence ID" value="TBU98243.1"/>
    <property type="molecule type" value="Genomic_DNA"/>
</dbReference>
<name>A0A4Q9RDV6_9GAMM</name>
<dbReference type="NCBIfam" id="TIGR02607">
    <property type="entry name" value="antidote_HigA"/>
    <property type="match status" value="1"/>
</dbReference>
<dbReference type="InterPro" id="IPR010982">
    <property type="entry name" value="Lambda_DNA-bd_dom_sf"/>
</dbReference>
<dbReference type="AlphaFoldDB" id="A0A4Q9RDV6"/>
<gene>
    <name evidence="1" type="primary">higA</name>
    <name evidence="1" type="ORF">DNJ96_05475</name>
</gene>
<sequence>MTMYNPPHPGEALRLDVLPALGISLDALAAHLGYSARRLRQVVNCHAPIRAALAHRLELAGLGTARQYLAEQQAWSLWQARQRPHLPIAPLYQSSFTRPAR</sequence>
<dbReference type="Gene3D" id="1.10.260.40">
    <property type="entry name" value="lambda repressor-like DNA-binding domains"/>
    <property type="match status" value="1"/>
</dbReference>